<comment type="caution">
    <text evidence="2">The sequence shown here is derived from an EMBL/GenBank/DDBJ whole genome shotgun (WGS) entry which is preliminary data.</text>
</comment>
<gene>
    <name evidence="2" type="ORF">BCR42DRAFT_406203</name>
</gene>
<protein>
    <submittedName>
        <fullName evidence="2">Uncharacterized protein</fullName>
    </submittedName>
</protein>
<evidence type="ECO:0000313" key="2">
    <source>
        <dbReference type="EMBL" id="ORZ22443.1"/>
    </source>
</evidence>
<dbReference type="EMBL" id="MCGE01000004">
    <property type="protein sequence ID" value="ORZ22443.1"/>
    <property type="molecule type" value="Genomic_DNA"/>
</dbReference>
<dbReference type="AlphaFoldDB" id="A0A1X2IUJ2"/>
<feature type="compositionally biased region" description="Basic residues" evidence="1">
    <location>
        <begin position="1"/>
        <end position="19"/>
    </location>
</feature>
<name>A0A1X2IUJ2_9FUNG</name>
<evidence type="ECO:0000313" key="3">
    <source>
        <dbReference type="Proteomes" id="UP000193560"/>
    </source>
</evidence>
<evidence type="ECO:0000256" key="1">
    <source>
        <dbReference type="SAM" id="MobiDB-lite"/>
    </source>
</evidence>
<organism evidence="2 3">
    <name type="scientific">Absidia repens</name>
    <dbReference type="NCBI Taxonomy" id="90262"/>
    <lineage>
        <taxon>Eukaryota</taxon>
        <taxon>Fungi</taxon>
        <taxon>Fungi incertae sedis</taxon>
        <taxon>Mucoromycota</taxon>
        <taxon>Mucoromycotina</taxon>
        <taxon>Mucoromycetes</taxon>
        <taxon>Mucorales</taxon>
        <taxon>Cunninghamellaceae</taxon>
        <taxon>Absidia</taxon>
    </lineage>
</organism>
<keyword evidence="3" id="KW-1185">Reference proteome</keyword>
<dbReference type="OrthoDB" id="2108430at2759"/>
<dbReference type="Proteomes" id="UP000193560">
    <property type="component" value="Unassembled WGS sequence"/>
</dbReference>
<proteinExistence type="predicted"/>
<accession>A0A1X2IUJ2</accession>
<feature type="region of interest" description="Disordered" evidence="1">
    <location>
        <begin position="1"/>
        <end position="33"/>
    </location>
</feature>
<sequence>MQNHLKSAKHLAAVKKSKGSGKGLPSSGKTKAQEGFINPETTVSLQKMETIAKIACDQAVPAYLELAQEFYKQKRPLYTANALTALITLNLKSDAYWLAHLALARLYCLYNKQMDLAYDIYLNLLEEKWGIKKYNLIQLSKGCDRLDVDLMIDECRRLIQNRSGLPVLFTLLEEIATAFAQTNTVVVGLVALSEKISIVLHGIAFVSCEGEERSFGVCPMISKIYERIGLDHYSMDIQLKYGNYLANSLMTQQQHKSMVLFFSILLKATEKDDYFRTDKINQHIQELNGIIYPEISLLSKISGARRNLDYLLLAHELKFEVDHIELLMTNGDSRLLLVSLDNISQLDYLDRLRQCLQLV</sequence>
<reference evidence="2 3" key="1">
    <citation type="submission" date="2016-07" db="EMBL/GenBank/DDBJ databases">
        <title>Pervasive Adenine N6-methylation of Active Genes in Fungi.</title>
        <authorList>
            <consortium name="DOE Joint Genome Institute"/>
            <person name="Mondo S.J."/>
            <person name="Dannebaum R.O."/>
            <person name="Kuo R.C."/>
            <person name="Labutti K."/>
            <person name="Haridas S."/>
            <person name="Kuo A."/>
            <person name="Salamov A."/>
            <person name="Ahrendt S.R."/>
            <person name="Lipzen A."/>
            <person name="Sullivan W."/>
            <person name="Andreopoulos W.B."/>
            <person name="Clum A."/>
            <person name="Lindquist E."/>
            <person name="Daum C."/>
            <person name="Ramamoorthy G.K."/>
            <person name="Gryganskyi A."/>
            <person name="Culley D."/>
            <person name="Magnuson J.K."/>
            <person name="James T.Y."/>
            <person name="O'Malley M.A."/>
            <person name="Stajich J.E."/>
            <person name="Spatafora J.W."/>
            <person name="Visel A."/>
            <person name="Grigoriev I.V."/>
        </authorList>
    </citation>
    <scope>NUCLEOTIDE SEQUENCE [LARGE SCALE GENOMIC DNA]</scope>
    <source>
        <strain evidence="2 3">NRRL 1336</strain>
    </source>
</reference>